<evidence type="ECO:0000313" key="3">
    <source>
        <dbReference type="EMBL" id="KAK0046371.1"/>
    </source>
</evidence>
<evidence type="ECO:0000313" key="4">
    <source>
        <dbReference type="Proteomes" id="UP001233172"/>
    </source>
</evidence>
<dbReference type="PANTHER" id="PTHR12480:SF19">
    <property type="entry name" value="CUPIN-LIKE DOMAIN-CONTAINING PROTEIN"/>
    <property type="match status" value="1"/>
</dbReference>
<evidence type="ECO:0000256" key="1">
    <source>
        <dbReference type="SAM" id="Phobius"/>
    </source>
</evidence>
<protein>
    <submittedName>
        <fullName evidence="3">F-box protein-like isoform X2</fullName>
    </submittedName>
</protein>
<keyword evidence="4" id="KW-1185">Reference proteome</keyword>
<reference evidence="3" key="1">
    <citation type="journal article" date="2023" name="PLoS Negl. Trop. Dis.">
        <title>A genome sequence for Biomphalaria pfeifferi, the major vector snail for the human-infecting parasite Schistosoma mansoni.</title>
        <authorList>
            <person name="Bu L."/>
            <person name="Lu L."/>
            <person name="Laidemitt M.R."/>
            <person name="Zhang S.M."/>
            <person name="Mutuku M."/>
            <person name="Mkoji G."/>
            <person name="Steinauer M."/>
            <person name="Loker E.S."/>
        </authorList>
    </citation>
    <scope>NUCLEOTIDE SEQUENCE</scope>
    <source>
        <strain evidence="3">KasaAsao</strain>
    </source>
</reference>
<keyword evidence="1" id="KW-1133">Transmembrane helix</keyword>
<dbReference type="GO" id="GO:0016706">
    <property type="term" value="F:2-oxoglutarate-dependent dioxygenase activity"/>
    <property type="evidence" value="ECO:0007669"/>
    <property type="project" value="TreeGrafter"/>
</dbReference>
<organism evidence="3 4">
    <name type="scientific">Biomphalaria pfeifferi</name>
    <name type="common">Bloodfluke planorb</name>
    <name type="synonym">Freshwater snail</name>
    <dbReference type="NCBI Taxonomy" id="112525"/>
    <lineage>
        <taxon>Eukaryota</taxon>
        <taxon>Metazoa</taxon>
        <taxon>Spiralia</taxon>
        <taxon>Lophotrochozoa</taxon>
        <taxon>Mollusca</taxon>
        <taxon>Gastropoda</taxon>
        <taxon>Heterobranchia</taxon>
        <taxon>Euthyneura</taxon>
        <taxon>Panpulmonata</taxon>
        <taxon>Hygrophila</taxon>
        <taxon>Lymnaeoidea</taxon>
        <taxon>Planorbidae</taxon>
        <taxon>Biomphalaria</taxon>
    </lineage>
</organism>
<keyword evidence="1" id="KW-0472">Membrane</keyword>
<dbReference type="AlphaFoldDB" id="A0AAD8F0Z6"/>
<dbReference type="SUPFAM" id="SSF51197">
    <property type="entry name" value="Clavaminate synthase-like"/>
    <property type="match status" value="1"/>
</dbReference>
<dbReference type="PANTHER" id="PTHR12480">
    <property type="entry name" value="ARGININE DEMETHYLASE AND LYSYL-HYDROXYLASE JMJD"/>
    <property type="match status" value="1"/>
</dbReference>
<comment type="caution">
    <text evidence="3">The sequence shown here is derived from an EMBL/GenBank/DDBJ whole genome shotgun (WGS) entry which is preliminary data.</text>
</comment>
<dbReference type="InterPro" id="IPR050910">
    <property type="entry name" value="JMJD6_ArgDemeth/LysHydrox"/>
</dbReference>
<dbReference type="InterPro" id="IPR041667">
    <property type="entry name" value="Cupin_8"/>
</dbReference>
<feature type="transmembrane region" description="Helical" evidence="1">
    <location>
        <begin position="71"/>
        <end position="92"/>
    </location>
</feature>
<dbReference type="EMBL" id="JASAOG010000166">
    <property type="protein sequence ID" value="KAK0046371.1"/>
    <property type="molecule type" value="Genomic_DNA"/>
</dbReference>
<sequence length="358" mass="40818">MEQTKGNAAHDITAQLSDTLLNDNLSVADIKDMFQNLHQKALSLGLTQQQICNLNYVTESTPHNWSCSWKLIFRLFSVLSLAVLVSSIVWALDWPISRTTVAMAVWRFRGFKAEEVQSESCLLPLSQSLQPLLRPPIDCEFCMDVNSIKKVTNISSIEFSEKYAHTGRPVVVKDAARNWSATQVFSFEFFKGLYGPFSPFRGSNCQFFPYKTEFKNLSHVFTMDEDRVRQKQGTKPWYIGWSNCDSSAANILRHHYERPYFLPPDSESSNTDWIFMGSPGYGAHMHIDDVNYPSWQAQITGHKLWTLQPPSECFFSCPTEMVVTVHPGEIIVLDTNRWYHSTLILGADISITIGSEYD</sequence>
<accession>A0AAD8F0Z6</accession>
<dbReference type="Gene3D" id="2.60.120.650">
    <property type="entry name" value="Cupin"/>
    <property type="match status" value="1"/>
</dbReference>
<evidence type="ECO:0000259" key="2">
    <source>
        <dbReference type="Pfam" id="PF13621"/>
    </source>
</evidence>
<dbReference type="Proteomes" id="UP001233172">
    <property type="component" value="Unassembled WGS sequence"/>
</dbReference>
<name>A0AAD8F0Z6_BIOPF</name>
<keyword evidence="1" id="KW-0812">Transmembrane</keyword>
<reference evidence="3" key="2">
    <citation type="submission" date="2023-04" db="EMBL/GenBank/DDBJ databases">
        <authorList>
            <person name="Bu L."/>
            <person name="Lu L."/>
            <person name="Laidemitt M.R."/>
            <person name="Zhang S.M."/>
            <person name="Mutuku M."/>
            <person name="Mkoji G."/>
            <person name="Steinauer M."/>
            <person name="Loker E.S."/>
        </authorList>
    </citation>
    <scope>NUCLEOTIDE SEQUENCE</scope>
    <source>
        <strain evidence="3">KasaAsao</strain>
        <tissue evidence="3">Whole Snail</tissue>
    </source>
</reference>
<dbReference type="Pfam" id="PF13621">
    <property type="entry name" value="Cupin_8"/>
    <property type="match status" value="1"/>
</dbReference>
<proteinExistence type="predicted"/>
<feature type="domain" description="Cupin-like" evidence="2">
    <location>
        <begin position="158"/>
        <end position="313"/>
    </location>
</feature>
<gene>
    <name evidence="3" type="ORF">Bpfe_024161</name>
</gene>